<dbReference type="PANTHER" id="PTHR36153:SF1">
    <property type="entry name" value="TYPE VI SECRETION SYSTEM COMPONENT TSSM1"/>
    <property type="match status" value="1"/>
</dbReference>
<dbReference type="InterPro" id="IPR053156">
    <property type="entry name" value="T6SS_TssM-like"/>
</dbReference>
<evidence type="ECO:0000313" key="7">
    <source>
        <dbReference type="Proteomes" id="UP000637423"/>
    </source>
</evidence>
<evidence type="ECO:0000259" key="5">
    <source>
        <dbReference type="Pfam" id="PF14331"/>
    </source>
</evidence>
<dbReference type="InterPro" id="IPR010623">
    <property type="entry name" value="IcmF_C"/>
</dbReference>
<dbReference type="InterPro" id="IPR009612">
    <property type="entry name" value="IcmF-rel"/>
</dbReference>
<dbReference type="InterPro" id="IPR017731">
    <property type="entry name" value="TssM1-like"/>
</dbReference>
<dbReference type="InterPro" id="IPR025743">
    <property type="entry name" value="TssM1_N"/>
</dbReference>
<sequence>MKRIFSWLLKPWVLSLLGVILLSLIIWFEGPLLAFNGSEPFASESVRWTFIVIFFVIWAAYFLWKFIAARIANAKLMKGVAGEDQPAPAPVPGAKETAAELDALGKRLQEAMAVLKKAKLGDKQGGLYQLPWYMFVGAPGTGKTTALVQSGLKFPLAESMGKNAIGGVGGTRNCDWWFTDEAVLLDTAGRYTTQDSYSEVDKAAWGGFLQLLRKHRRRRPVNGVIIALSVADLLRQNEAARQAQALAIRERIKELHEKLGIRFPIYVMVTKCDLLAGFVEFFDNLGREERAQVWGMTFPLADANQVDSALAAFPEEFQLLEQQLQARVLSRVQQERDLHRRALIYSFPQQFAGVGDVLGRFLNDVFQSSRYEEKALLRGVYFSSGTQEGSPIDRVMSAMAAAFGLDRQVLPPNAASGRSYFITSLLRDVIFPEANLAGVNLGLERKRRWLQWGASIAIGVLLVLLGAGLVTSYFRNQSYVADVSQKVADINKLAAALPAQGSELQTLPLLSAVRDLPGGYAERDKGAPLLMRFGLYQGDKLGAGAQAVYQKMLRETLLPRILNRMEEQLRRDSANNADYLYETLRVYLMLGDAKHFDAASVGVWLDYYWSRNLKDASDAQKQALSEHVQALLEQYNESADEPPKLDAALISDTRLTLAKMPIQQRVYNRLKRELSRSKLPEFSVTNVGGRDAPQVFVRRSGEPLTRGINGMFSVAGYAKFLEQNEQAITDVAKDSWVLAQQEQIASAGSTEQIKGAVLQLYFNDYIAQWDALLADVGIAPFSTLDQGARITNILSGGDSPLRKFLLAAAKETTLEGTKSKFSTASVSDAVKGKLDAYKKKLESAIGSGADEAPAAVKASNPVDAHFEDLHKMAGAGAGGGTGGAAAGAPVPLDTVLAMLKDVATYLDAAGAAKRTGTPPPAGEALSKLKREADGKPAPLATMLKNIDSSGAGLTSGSERERLNSLWVGSGGQFCRDAIAGRYPLVRSAAKEVTADDFGKFFAPGGLVDDFFQKNLLQYVDMGGGQWRWRTTANNASLGIPQEVLNEFQRAARIRDAFFGAGGRQASMRFDLKPVSVDAAWSKLLLEIDGQQLAYAPNTPIRSTSFQLPSGKGNGQAHLETTPAGSRSDLRADGTWAWFRLMDKGLLEPTAQGERYKLSFDVDGKKAVFELTASSVINPFKRDTLEQFRCMDKL</sequence>
<feature type="transmembrane region" description="Helical" evidence="2">
    <location>
        <begin position="452"/>
        <end position="474"/>
    </location>
</feature>
<accession>A0A916XJL1</accession>
<dbReference type="Proteomes" id="UP000637423">
    <property type="component" value="Unassembled WGS sequence"/>
</dbReference>
<evidence type="ECO:0000313" key="6">
    <source>
        <dbReference type="EMBL" id="GGC78427.1"/>
    </source>
</evidence>
<reference evidence="6" key="2">
    <citation type="submission" date="2020-09" db="EMBL/GenBank/DDBJ databases">
        <authorList>
            <person name="Sun Q."/>
            <person name="Zhou Y."/>
        </authorList>
    </citation>
    <scope>NUCLEOTIDE SEQUENCE</scope>
    <source>
        <strain evidence="6">CGMCC 1.10998</strain>
    </source>
</reference>
<keyword evidence="2" id="KW-0472">Membrane</keyword>
<dbReference type="PANTHER" id="PTHR36153">
    <property type="entry name" value="INNER MEMBRANE PROTEIN-RELATED"/>
    <property type="match status" value="1"/>
</dbReference>
<name>A0A916XJL1_9BURK</name>
<feature type="domain" description="Type VI secretion system IcmF C-terminal" evidence="3">
    <location>
        <begin position="1069"/>
        <end position="1174"/>
    </location>
</feature>
<evidence type="ECO:0000256" key="1">
    <source>
        <dbReference type="SAM" id="MobiDB-lite"/>
    </source>
</evidence>
<evidence type="ECO:0000256" key="2">
    <source>
        <dbReference type="SAM" id="Phobius"/>
    </source>
</evidence>
<dbReference type="EMBL" id="BMED01000002">
    <property type="protein sequence ID" value="GGC78427.1"/>
    <property type="molecule type" value="Genomic_DNA"/>
</dbReference>
<feature type="region of interest" description="Disordered" evidence="1">
    <location>
        <begin position="1107"/>
        <end position="1127"/>
    </location>
</feature>
<dbReference type="RefSeq" id="WP_188566535.1">
    <property type="nucleotide sequence ID" value="NZ_BMED01000002.1"/>
</dbReference>
<proteinExistence type="predicted"/>
<evidence type="ECO:0000259" key="4">
    <source>
        <dbReference type="Pfam" id="PF06761"/>
    </source>
</evidence>
<feature type="transmembrane region" description="Helical" evidence="2">
    <location>
        <begin position="48"/>
        <end position="68"/>
    </location>
</feature>
<dbReference type="InterPro" id="IPR027417">
    <property type="entry name" value="P-loop_NTPase"/>
</dbReference>
<feature type="domain" description="Type VI secretion system component TssM1 N-terminal" evidence="5">
    <location>
        <begin position="199"/>
        <end position="457"/>
    </location>
</feature>
<keyword evidence="2" id="KW-1133">Transmembrane helix</keyword>
<dbReference type="NCBIfam" id="TIGR03348">
    <property type="entry name" value="VI_IcmF"/>
    <property type="match status" value="1"/>
</dbReference>
<protein>
    <submittedName>
        <fullName evidence="6">Type VI secretion protein IcmF</fullName>
    </submittedName>
</protein>
<dbReference type="Pfam" id="PF06761">
    <property type="entry name" value="IcmF-related"/>
    <property type="match status" value="1"/>
</dbReference>
<evidence type="ECO:0000259" key="3">
    <source>
        <dbReference type="Pfam" id="PF06744"/>
    </source>
</evidence>
<reference evidence="6" key="1">
    <citation type="journal article" date="2014" name="Int. J. Syst. Evol. Microbiol.">
        <title>Complete genome sequence of Corynebacterium casei LMG S-19264T (=DSM 44701T), isolated from a smear-ripened cheese.</title>
        <authorList>
            <consortium name="US DOE Joint Genome Institute (JGI-PGF)"/>
            <person name="Walter F."/>
            <person name="Albersmeier A."/>
            <person name="Kalinowski J."/>
            <person name="Ruckert C."/>
        </authorList>
    </citation>
    <scope>NUCLEOTIDE SEQUENCE</scope>
    <source>
        <strain evidence="6">CGMCC 1.10998</strain>
    </source>
</reference>
<dbReference type="Pfam" id="PF14331">
    <property type="entry name" value="IcmF-related_N"/>
    <property type="match status" value="1"/>
</dbReference>
<organism evidence="6 7">
    <name type="scientific">Undibacterium terreum</name>
    <dbReference type="NCBI Taxonomy" id="1224302"/>
    <lineage>
        <taxon>Bacteria</taxon>
        <taxon>Pseudomonadati</taxon>
        <taxon>Pseudomonadota</taxon>
        <taxon>Betaproteobacteria</taxon>
        <taxon>Burkholderiales</taxon>
        <taxon>Oxalobacteraceae</taxon>
        <taxon>Undibacterium</taxon>
    </lineage>
</organism>
<gene>
    <name evidence="6" type="primary">icmF1</name>
    <name evidence="6" type="ORF">GCM10011396_27010</name>
</gene>
<dbReference type="SUPFAM" id="SSF52540">
    <property type="entry name" value="P-loop containing nucleoside triphosphate hydrolases"/>
    <property type="match status" value="1"/>
</dbReference>
<comment type="caution">
    <text evidence="6">The sequence shown here is derived from an EMBL/GenBank/DDBJ whole genome shotgun (WGS) entry which is preliminary data.</text>
</comment>
<feature type="transmembrane region" description="Helical" evidence="2">
    <location>
        <begin position="7"/>
        <end position="28"/>
    </location>
</feature>
<dbReference type="Pfam" id="PF06744">
    <property type="entry name" value="IcmF_C"/>
    <property type="match status" value="1"/>
</dbReference>
<dbReference type="AlphaFoldDB" id="A0A916XJL1"/>
<keyword evidence="2" id="KW-0812">Transmembrane</keyword>
<feature type="domain" description="IcmF-related" evidence="4">
    <location>
        <begin position="507"/>
        <end position="813"/>
    </location>
</feature>
<keyword evidence="7" id="KW-1185">Reference proteome</keyword>